<keyword evidence="5" id="KW-1003">Cell membrane</keyword>
<evidence type="ECO:0000256" key="6">
    <source>
        <dbReference type="RuleBase" id="RU000320"/>
    </source>
</evidence>
<evidence type="ECO:0000259" key="7">
    <source>
        <dbReference type="Pfam" id="PF00361"/>
    </source>
</evidence>
<comment type="subcellular location">
    <subcellularLocation>
        <location evidence="5">Cell inner membrane</location>
        <topology evidence="5">Multi-pass membrane protein</topology>
    </subcellularLocation>
    <subcellularLocation>
        <location evidence="1">Endomembrane system</location>
        <topology evidence="1">Multi-pass membrane protein</topology>
    </subcellularLocation>
    <subcellularLocation>
        <location evidence="6">Membrane</location>
        <topology evidence="6">Multi-pass membrane protein</topology>
    </subcellularLocation>
</comment>
<keyword evidence="2 5" id="KW-0812">Transmembrane</keyword>
<evidence type="ECO:0000313" key="9">
    <source>
        <dbReference type="Proteomes" id="UP000002429"/>
    </source>
</evidence>
<feature type="transmembrane region" description="Helical" evidence="5">
    <location>
        <begin position="75"/>
        <end position="94"/>
    </location>
</feature>
<feature type="transmembrane region" description="Helical" evidence="5">
    <location>
        <begin position="465"/>
        <end position="485"/>
    </location>
</feature>
<dbReference type="InterPro" id="IPR010096">
    <property type="entry name" value="NADH-Q_OxRdtase_suN/2"/>
</dbReference>
<evidence type="ECO:0000256" key="1">
    <source>
        <dbReference type="ARBA" id="ARBA00004127"/>
    </source>
</evidence>
<feature type="transmembrane region" description="Helical" evidence="5">
    <location>
        <begin position="106"/>
        <end position="123"/>
    </location>
</feature>
<keyword evidence="3 5" id="KW-1133">Transmembrane helix</keyword>
<organism evidence="8 9">
    <name type="scientific">Cupriavidus metallidurans (strain ATCC 43123 / DSM 2839 / NBRC 102507 / CH34)</name>
    <name type="common">Ralstonia metallidurans</name>
    <dbReference type="NCBI Taxonomy" id="266264"/>
    <lineage>
        <taxon>Bacteria</taxon>
        <taxon>Pseudomonadati</taxon>
        <taxon>Pseudomonadota</taxon>
        <taxon>Betaproteobacteria</taxon>
        <taxon>Burkholderiales</taxon>
        <taxon>Burkholderiaceae</taxon>
        <taxon>Cupriavidus</taxon>
    </lineage>
</organism>
<evidence type="ECO:0000313" key="8">
    <source>
        <dbReference type="EMBL" id="ABF07826.1"/>
    </source>
</evidence>
<dbReference type="DNASU" id="4037737"/>
<dbReference type="GO" id="GO:0008137">
    <property type="term" value="F:NADH dehydrogenase (ubiquinone) activity"/>
    <property type="evidence" value="ECO:0007669"/>
    <property type="project" value="InterPro"/>
</dbReference>
<dbReference type="GO" id="GO:0050136">
    <property type="term" value="F:NADH dehydrogenase (quinone) (non-electrogenic) activity"/>
    <property type="evidence" value="ECO:0007669"/>
    <property type="project" value="UniProtKB-UniRule"/>
</dbReference>
<keyword evidence="5" id="KW-1278">Translocase</keyword>
<dbReference type="GO" id="GO:0012505">
    <property type="term" value="C:endomembrane system"/>
    <property type="evidence" value="ECO:0007669"/>
    <property type="project" value="UniProtKB-SubCell"/>
</dbReference>
<keyword evidence="8" id="KW-0560">Oxidoreductase</keyword>
<feature type="domain" description="NADH:quinone oxidoreductase/Mrp antiporter transmembrane" evidence="7">
    <location>
        <begin position="126"/>
        <end position="427"/>
    </location>
</feature>
<dbReference type="NCBIfam" id="TIGR01770">
    <property type="entry name" value="NDH_I_N"/>
    <property type="match status" value="1"/>
</dbReference>
<dbReference type="RefSeq" id="WP_011515753.1">
    <property type="nucleotide sequence ID" value="NC_007973.1"/>
</dbReference>
<comment type="catalytic activity">
    <reaction evidence="5">
        <text>a quinone + NADH + 5 H(+)(in) = a quinol + NAD(+) + 4 H(+)(out)</text>
        <dbReference type="Rhea" id="RHEA:57888"/>
        <dbReference type="ChEBI" id="CHEBI:15378"/>
        <dbReference type="ChEBI" id="CHEBI:24646"/>
        <dbReference type="ChEBI" id="CHEBI:57540"/>
        <dbReference type="ChEBI" id="CHEBI:57945"/>
        <dbReference type="ChEBI" id="CHEBI:132124"/>
    </reaction>
</comment>
<evidence type="ECO:0000256" key="5">
    <source>
        <dbReference type="HAMAP-Rule" id="MF_00445"/>
    </source>
</evidence>
<dbReference type="GO" id="GO:0005886">
    <property type="term" value="C:plasma membrane"/>
    <property type="evidence" value="ECO:0007669"/>
    <property type="project" value="UniProtKB-SubCell"/>
</dbReference>
<keyword evidence="5" id="KW-0830">Ubiquinone</keyword>
<name>Q1LPV0_CUPMC</name>
<feature type="transmembrane region" description="Helical" evidence="5">
    <location>
        <begin position="274"/>
        <end position="293"/>
    </location>
</feature>
<feature type="transmembrane region" description="Helical" evidence="5">
    <location>
        <begin position="335"/>
        <end position="357"/>
    </location>
</feature>
<feature type="transmembrane region" description="Helical" evidence="5">
    <location>
        <begin position="129"/>
        <end position="148"/>
    </location>
</feature>
<dbReference type="STRING" id="266264.Rmet_0940"/>
<feature type="transmembrane region" description="Helical" evidence="5">
    <location>
        <begin position="37"/>
        <end position="55"/>
    </location>
</feature>
<dbReference type="HAMAP" id="MF_00445">
    <property type="entry name" value="NDH1_NuoN_1"/>
    <property type="match status" value="1"/>
</dbReference>
<dbReference type="GO" id="GO:0048038">
    <property type="term" value="F:quinone binding"/>
    <property type="evidence" value="ECO:0007669"/>
    <property type="project" value="UniProtKB-KW"/>
</dbReference>
<dbReference type="eggNOG" id="COG1007">
    <property type="taxonomic scope" value="Bacteria"/>
</dbReference>
<keyword evidence="5" id="KW-0997">Cell inner membrane</keyword>
<sequence length="491" mass="52758">MQSSSSLAPVAPIIFLAIAIAAINWIDLARGKNRTSVAYPLSLLTTLVLTAWFGIDAAGGETHYAFANLVVIDPMANVLAAFCSLGMLLTLIYTRSYLAERDMFAGEFYMLALFTLGGQIVMITGNNFLTLYLGLELLSLSSYALVALRRDSRVTSESAIKYFVLGALASGFLLYGMSMMYGATGSLNLGEVFRVVESGRVNTTMLAFGVVFIVAGVAFKLGAAPFHMWIPDIYQGSPTAVTLLIAAGPKVAAFALIIRLLVEGLLPLATDWQVMLVILSIASLVIGNLTAIVQTNLKRMLAYSTISHMGFVLLGMLSGVVANKADGAVNAYSSSMFYSITYMLTTLGTFGLILVRTRKGFEAETLDDLKGMSRRHPWFAFLMLVMMFSMAGIPPTVGFYAKLSVLQAVVSAGMSWLAVLAVVFSLIGAFYYLRIVKLMYFDAPVGEEPLEASTGLRSVLSLNGLAVILLGLFPAGLMDLCFQAIRATLAS</sequence>
<feature type="transmembrane region" description="Helical" evidence="5">
    <location>
        <begin position="413"/>
        <end position="433"/>
    </location>
</feature>
<dbReference type="EC" id="7.1.1.-" evidence="5"/>
<feature type="transmembrane region" description="Helical" evidence="5">
    <location>
        <begin position="240"/>
        <end position="262"/>
    </location>
</feature>
<dbReference type="KEGG" id="rme:Rmet_0940"/>
<keyword evidence="5" id="KW-0813">Transport</keyword>
<dbReference type="Pfam" id="PF00361">
    <property type="entry name" value="Proton_antipo_M"/>
    <property type="match status" value="1"/>
</dbReference>
<proteinExistence type="inferred from homology"/>
<dbReference type="AlphaFoldDB" id="Q1LPV0"/>
<evidence type="ECO:0000256" key="2">
    <source>
        <dbReference type="ARBA" id="ARBA00022692"/>
    </source>
</evidence>
<comment type="function">
    <text evidence="5">NDH-1 shuttles electrons from NADH, via FMN and iron-sulfur (Fe-S) centers, to quinones in the respiratory chain. The immediate electron acceptor for the enzyme in this species is believed to be ubiquinone. Couples the redox reaction to proton translocation (for every two electrons transferred, four hydrogen ions are translocated across the cytoplasmic membrane), and thus conserves the redox energy in a proton gradient.</text>
</comment>
<gene>
    <name evidence="5 8" type="primary">nuoN</name>
    <name evidence="8" type="ordered locus">Rmet_0940</name>
</gene>
<dbReference type="InterPro" id="IPR001750">
    <property type="entry name" value="ND/Mrp_TM"/>
</dbReference>
<accession>Q1LPV0</accession>
<keyword evidence="4 5" id="KW-0472">Membrane</keyword>
<keyword evidence="5" id="KW-0520">NAD</keyword>
<dbReference type="NCBIfam" id="NF004442">
    <property type="entry name" value="PRK05777.1-5"/>
    <property type="match status" value="1"/>
</dbReference>
<comment type="subunit">
    <text evidence="5">NDH-1 is composed of 14 different subunits. Subunits NuoA, H, J, K, L, M, N constitute the membrane sector of the complex.</text>
</comment>
<dbReference type="PANTHER" id="PTHR22773">
    <property type="entry name" value="NADH DEHYDROGENASE"/>
    <property type="match status" value="1"/>
</dbReference>
<reference evidence="9" key="1">
    <citation type="journal article" date="2010" name="PLoS ONE">
        <title>The complete genome sequence of Cupriavidus metallidurans strain CH34, a master survivalist in harsh and anthropogenic environments.</title>
        <authorList>
            <person name="Janssen P.J."/>
            <person name="Van Houdt R."/>
            <person name="Moors H."/>
            <person name="Monsieurs P."/>
            <person name="Morin N."/>
            <person name="Michaux A."/>
            <person name="Benotmane M.A."/>
            <person name="Leys N."/>
            <person name="Vallaeys T."/>
            <person name="Lapidus A."/>
            <person name="Monchy S."/>
            <person name="Medigue C."/>
            <person name="Taghavi S."/>
            <person name="McCorkle S."/>
            <person name="Dunn J."/>
            <person name="van der Lelie D."/>
            <person name="Mergeay M."/>
        </authorList>
    </citation>
    <scope>NUCLEOTIDE SEQUENCE [LARGE SCALE GENOMIC DNA]</scope>
    <source>
        <strain evidence="9">ATCC 43123 / DSM 2839 / NBRC 102507 / CH34</strain>
    </source>
</reference>
<dbReference type="Proteomes" id="UP000002429">
    <property type="component" value="Chromosome"/>
</dbReference>
<dbReference type="PRINTS" id="PR01434">
    <property type="entry name" value="NADHDHGNASE5"/>
</dbReference>
<keyword evidence="9" id="KW-1185">Reference proteome</keyword>
<dbReference type="HOGENOM" id="CLU_007100_1_3_4"/>
<evidence type="ECO:0000256" key="4">
    <source>
        <dbReference type="ARBA" id="ARBA00023136"/>
    </source>
</evidence>
<feature type="transmembrane region" description="Helical" evidence="5">
    <location>
        <begin position="378"/>
        <end position="401"/>
    </location>
</feature>
<keyword evidence="5" id="KW-0874">Quinone</keyword>
<feature type="transmembrane region" description="Helical" evidence="5">
    <location>
        <begin position="6"/>
        <end position="25"/>
    </location>
</feature>
<feature type="transmembrane region" description="Helical" evidence="5">
    <location>
        <begin position="201"/>
        <end position="219"/>
    </location>
</feature>
<feature type="transmembrane region" description="Helical" evidence="5">
    <location>
        <begin position="160"/>
        <end position="181"/>
    </location>
</feature>
<dbReference type="GO" id="GO:0042773">
    <property type="term" value="P:ATP synthesis coupled electron transport"/>
    <property type="evidence" value="ECO:0007669"/>
    <property type="project" value="InterPro"/>
</dbReference>
<protein>
    <recommendedName>
        <fullName evidence="5">NADH-quinone oxidoreductase subunit N</fullName>
        <ecNumber evidence="5">7.1.1.-</ecNumber>
    </recommendedName>
    <alternativeName>
        <fullName evidence="5">NADH dehydrogenase I subunit N</fullName>
    </alternativeName>
    <alternativeName>
        <fullName evidence="5">NDH-1 subunit N</fullName>
    </alternativeName>
</protein>
<dbReference type="EMBL" id="CP000352">
    <property type="protein sequence ID" value="ABF07826.1"/>
    <property type="molecule type" value="Genomic_DNA"/>
</dbReference>
<evidence type="ECO:0000256" key="3">
    <source>
        <dbReference type="ARBA" id="ARBA00022989"/>
    </source>
</evidence>
<feature type="transmembrane region" description="Helical" evidence="5">
    <location>
        <begin position="300"/>
        <end position="323"/>
    </location>
</feature>
<comment type="similarity">
    <text evidence="5">Belongs to the complex I subunit 2 family.</text>
</comment>